<comment type="subcellular location">
    <subcellularLocation>
        <location evidence="1">Cytoplasm</location>
    </subcellularLocation>
</comment>
<keyword evidence="4" id="KW-0677">Repeat</keyword>
<dbReference type="InterPro" id="IPR040122">
    <property type="entry name" value="Importin_beta"/>
</dbReference>
<gene>
    <name evidence="8" type="ORF">OIU85_008605</name>
</gene>
<accession>A0A9Q0NXZ9</accession>
<dbReference type="InterPro" id="IPR016024">
    <property type="entry name" value="ARM-type_fold"/>
</dbReference>
<feature type="domain" description="Importin subunit beta-1/Transportin-1-like TPR repeats" evidence="7">
    <location>
        <begin position="392"/>
        <end position="545"/>
    </location>
</feature>
<evidence type="ECO:0000256" key="3">
    <source>
        <dbReference type="ARBA" id="ARBA00022490"/>
    </source>
</evidence>
<dbReference type="AlphaFoldDB" id="A0A9Q0NXZ9"/>
<evidence type="ECO:0000256" key="6">
    <source>
        <dbReference type="SAM" id="MobiDB-lite"/>
    </source>
</evidence>
<evidence type="ECO:0000256" key="1">
    <source>
        <dbReference type="ARBA" id="ARBA00004496"/>
    </source>
</evidence>
<dbReference type="Pfam" id="PF25574">
    <property type="entry name" value="TPR_IMB1"/>
    <property type="match status" value="1"/>
</dbReference>
<feature type="compositionally biased region" description="Low complexity" evidence="6">
    <location>
        <begin position="1"/>
        <end position="12"/>
    </location>
</feature>
<dbReference type="EMBL" id="JAPFFL010000014">
    <property type="protein sequence ID" value="KAJ6678036.1"/>
    <property type="molecule type" value="Genomic_DNA"/>
</dbReference>
<reference evidence="8" key="2">
    <citation type="journal article" date="2023" name="Int. J. Mol. Sci.">
        <title>De Novo Assembly and Annotation of 11 Diverse Shrub Willow (Salix) Genomes Reveals Novel Gene Organization in Sex-Linked Regions.</title>
        <authorList>
            <person name="Hyden B."/>
            <person name="Feng K."/>
            <person name="Yates T.B."/>
            <person name="Jawdy S."/>
            <person name="Cereghino C."/>
            <person name="Smart L.B."/>
            <person name="Muchero W."/>
        </authorList>
    </citation>
    <scope>NUCLEOTIDE SEQUENCE [LARGE SCALE GENOMIC DNA]</scope>
    <source>
        <tissue evidence="8">Shoot tip</tissue>
    </source>
</reference>
<dbReference type="OrthoDB" id="856505at2759"/>
<evidence type="ECO:0000256" key="4">
    <source>
        <dbReference type="ARBA" id="ARBA00022737"/>
    </source>
</evidence>
<evidence type="ECO:0000313" key="8">
    <source>
        <dbReference type="EMBL" id="KAJ6678036.1"/>
    </source>
</evidence>
<name>A0A9Q0NXZ9_SALVM</name>
<evidence type="ECO:0000259" key="7">
    <source>
        <dbReference type="Pfam" id="PF25574"/>
    </source>
</evidence>
<comment type="caution">
    <text evidence="8">The sequence shown here is derived from an EMBL/GenBank/DDBJ whole genome shotgun (WGS) entry which is preliminary data.</text>
</comment>
<proteinExistence type="predicted"/>
<keyword evidence="9" id="KW-1185">Reference proteome</keyword>
<organism evidence="8 9">
    <name type="scientific">Salix viminalis</name>
    <name type="common">Common osier</name>
    <name type="synonym">Basket willow</name>
    <dbReference type="NCBI Taxonomy" id="40686"/>
    <lineage>
        <taxon>Eukaryota</taxon>
        <taxon>Viridiplantae</taxon>
        <taxon>Streptophyta</taxon>
        <taxon>Embryophyta</taxon>
        <taxon>Tracheophyta</taxon>
        <taxon>Spermatophyta</taxon>
        <taxon>Magnoliopsida</taxon>
        <taxon>eudicotyledons</taxon>
        <taxon>Gunneridae</taxon>
        <taxon>Pentapetalae</taxon>
        <taxon>rosids</taxon>
        <taxon>fabids</taxon>
        <taxon>Malpighiales</taxon>
        <taxon>Salicaceae</taxon>
        <taxon>Saliceae</taxon>
        <taxon>Salix</taxon>
    </lineage>
</organism>
<keyword evidence="2" id="KW-0813">Transport</keyword>
<dbReference type="InterPro" id="IPR058584">
    <property type="entry name" value="IMB1_TNPO1-like_TPR"/>
</dbReference>
<dbReference type="GO" id="GO:0005737">
    <property type="term" value="C:cytoplasm"/>
    <property type="evidence" value="ECO:0007669"/>
    <property type="project" value="UniProtKB-SubCell"/>
</dbReference>
<dbReference type="PANTHER" id="PTHR10527">
    <property type="entry name" value="IMPORTIN BETA"/>
    <property type="match status" value="1"/>
</dbReference>
<dbReference type="Proteomes" id="UP001151529">
    <property type="component" value="Chromosome 7"/>
</dbReference>
<reference evidence="8" key="1">
    <citation type="submission" date="2022-11" db="EMBL/GenBank/DDBJ databases">
        <authorList>
            <person name="Hyden B.L."/>
            <person name="Feng K."/>
            <person name="Yates T."/>
            <person name="Jawdy S."/>
            <person name="Smart L.B."/>
            <person name="Muchero W."/>
        </authorList>
    </citation>
    <scope>NUCLEOTIDE SEQUENCE</scope>
    <source>
        <tissue evidence="8">Shoot tip</tissue>
    </source>
</reference>
<dbReference type="Gene3D" id="1.25.10.10">
    <property type="entry name" value="Leucine-rich Repeat Variant"/>
    <property type="match status" value="1"/>
</dbReference>
<protein>
    <submittedName>
        <fullName evidence="8">ARM REPEAT SUPERFAMILY PROTEIN</fullName>
    </submittedName>
</protein>
<evidence type="ECO:0000256" key="5">
    <source>
        <dbReference type="ARBA" id="ARBA00022927"/>
    </source>
</evidence>
<keyword evidence="5" id="KW-0653">Protein transport</keyword>
<evidence type="ECO:0000313" key="9">
    <source>
        <dbReference type="Proteomes" id="UP001151529"/>
    </source>
</evidence>
<dbReference type="GO" id="GO:0006606">
    <property type="term" value="P:protein import into nucleus"/>
    <property type="evidence" value="ECO:0007669"/>
    <property type="project" value="InterPro"/>
</dbReference>
<dbReference type="InterPro" id="IPR011989">
    <property type="entry name" value="ARM-like"/>
</dbReference>
<dbReference type="SUPFAM" id="SSF48371">
    <property type="entry name" value="ARM repeat"/>
    <property type="match status" value="1"/>
</dbReference>
<evidence type="ECO:0000256" key="2">
    <source>
        <dbReference type="ARBA" id="ARBA00022448"/>
    </source>
</evidence>
<feature type="region of interest" description="Disordered" evidence="6">
    <location>
        <begin position="1"/>
        <end position="22"/>
    </location>
</feature>
<sequence>MASTSPESPSTPEESRPLTPPLSPNSIEILETAAGIALNSEDPSFLIAVLNELDVAVLTNRSLLILDHLIQHHPNRLCHRLCKIIFFPRDTITEVTSAVALEIFKSLFSDAISGEFIKPFSSLSQNPHYIPENDWPEFTTAVCDNLDSGKEKVLQFVLSVINKLFADGTEYILERRLETLCDKLKKILSSSDVSLKVKEAAVEASFGCILRLKNAVNDEFLQDLLRKVMNTVFFNGEIKFHTSQEGYARFILDHLVALARADAWFLRNQIDKVLKFTFIMMENPQCEERTRFLAIEFVLVLVEDKKGCQILVNTGDLHIKRMLSQLLCMIATVNENTALDNRDQEQCVLIDQGMKSMARFSRALGGRFLLEGFPQPFESCFNSEEWQRRRAAVSSLSIISKNCSKTLKSKVDLVADPIMKMVDDMHHHVRWGAMYAVEELSKYLHPELQNHYHQKVLPALTKAMDDFSDSKIQVQAAMATYHFVENCTSNMLEPYLDEIISKLLRCLQKGKQLLKQWALSALAAIARSSQDRFLDYYRTVMPYLNFVMTKSKRGI</sequence>
<keyword evidence="3" id="KW-0963">Cytoplasm</keyword>